<dbReference type="OMA" id="ISMAYDV"/>
<keyword evidence="14" id="KW-1185">Reference proteome</keyword>
<reference evidence="13 14" key="1">
    <citation type="journal article" date="2014" name="Nat. Commun.">
        <title>Klebsormidium flaccidum genome reveals primary factors for plant terrestrial adaptation.</title>
        <authorList>
            <person name="Hori K."/>
            <person name="Maruyama F."/>
            <person name="Fujisawa T."/>
            <person name="Togashi T."/>
            <person name="Yamamoto N."/>
            <person name="Seo M."/>
            <person name="Sato S."/>
            <person name="Yamada T."/>
            <person name="Mori H."/>
            <person name="Tajima N."/>
            <person name="Moriyama T."/>
            <person name="Ikeuchi M."/>
            <person name="Watanabe M."/>
            <person name="Wada H."/>
            <person name="Kobayashi K."/>
            <person name="Saito M."/>
            <person name="Masuda T."/>
            <person name="Sasaki-Sekimoto Y."/>
            <person name="Mashiguchi K."/>
            <person name="Awai K."/>
            <person name="Shimojima M."/>
            <person name="Masuda S."/>
            <person name="Iwai M."/>
            <person name="Nobusawa T."/>
            <person name="Narise T."/>
            <person name="Kondo S."/>
            <person name="Saito H."/>
            <person name="Sato R."/>
            <person name="Murakawa M."/>
            <person name="Ihara Y."/>
            <person name="Oshima-Yamada Y."/>
            <person name="Ohtaka K."/>
            <person name="Satoh M."/>
            <person name="Sonobe K."/>
            <person name="Ishii M."/>
            <person name="Ohtani R."/>
            <person name="Kanamori-Sato M."/>
            <person name="Honoki R."/>
            <person name="Miyazaki D."/>
            <person name="Mochizuki H."/>
            <person name="Umetsu J."/>
            <person name="Higashi K."/>
            <person name="Shibata D."/>
            <person name="Kamiya Y."/>
            <person name="Sato N."/>
            <person name="Nakamura Y."/>
            <person name="Tabata S."/>
            <person name="Ida S."/>
            <person name="Kurokawa K."/>
            <person name="Ohta H."/>
        </authorList>
    </citation>
    <scope>NUCLEOTIDE SEQUENCE [LARGE SCALE GENOMIC DNA]</scope>
    <source>
        <strain evidence="13 14">NIES-2285</strain>
    </source>
</reference>
<feature type="compositionally biased region" description="Low complexity" evidence="11">
    <location>
        <begin position="402"/>
        <end position="414"/>
    </location>
</feature>
<organism evidence="13 14">
    <name type="scientific">Klebsormidium nitens</name>
    <name type="common">Green alga</name>
    <name type="synonym">Ulothrix nitens</name>
    <dbReference type="NCBI Taxonomy" id="105231"/>
    <lineage>
        <taxon>Eukaryota</taxon>
        <taxon>Viridiplantae</taxon>
        <taxon>Streptophyta</taxon>
        <taxon>Klebsormidiophyceae</taxon>
        <taxon>Klebsormidiales</taxon>
        <taxon>Klebsormidiaceae</taxon>
        <taxon>Klebsormidium</taxon>
    </lineage>
</organism>
<dbReference type="InterPro" id="IPR011009">
    <property type="entry name" value="Kinase-like_dom_sf"/>
</dbReference>
<dbReference type="FunFam" id="1.10.510.10:FF:000193">
    <property type="entry name" value="Serine/threonine-protein kinase CTR1"/>
    <property type="match status" value="1"/>
</dbReference>
<dbReference type="InterPro" id="IPR017441">
    <property type="entry name" value="Protein_kinase_ATP_BS"/>
</dbReference>
<dbReference type="EC" id="2.7.11.1" evidence="2"/>
<evidence type="ECO:0000256" key="4">
    <source>
        <dbReference type="ARBA" id="ARBA00022679"/>
    </source>
</evidence>
<feature type="compositionally biased region" description="Polar residues" evidence="11">
    <location>
        <begin position="752"/>
        <end position="762"/>
    </location>
</feature>
<evidence type="ECO:0000256" key="11">
    <source>
        <dbReference type="SAM" id="MobiDB-lite"/>
    </source>
</evidence>
<dbReference type="SUPFAM" id="SSF56112">
    <property type="entry name" value="Protein kinase-like (PK-like)"/>
    <property type="match status" value="1"/>
</dbReference>
<feature type="compositionally biased region" description="Basic and acidic residues" evidence="11">
    <location>
        <begin position="293"/>
        <end position="302"/>
    </location>
</feature>
<dbReference type="OrthoDB" id="339325at2759"/>
<feature type="binding site" evidence="10">
    <location>
        <position position="859"/>
    </location>
    <ligand>
        <name>ATP</name>
        <dbReference type="ChEBI" id="CHEBI:30616"/>
    </ligand>
</feature>
<evidence type="ECO:0000256" key="8">
    <source>
        <dbReference type="ARBA" id="ARBA00047899"/>
    </source>
</evidence>
<accession>A0A1Y1IHE4</accession>
<dbReference type="PROSITE" id="PS00108">
    <property type="entry name" value="PROTEIN_KINASE_ST"/>
    <property type="match status" value="1"/>
</dbReference>
<dbReference type="GO" id="GO:0006950">
    <property type="term" value="P:response to stress"/>
    <property type="evidence" value="ECO:0007669"/>
    <property type="project" value="UniProtKB-ARBA"/>
</dbReference>
<dbReference type="PROSITE" id="PS00107">
    <property type="entry name" value="PROTEIN_KINASE_ATP"/>
    <property type="match status" value="1"/>
</dbReference>
<dbReference type="AlphaFoldDB" id="A0A1Y1IHE4"/>
<dbReference type="GO" id="GO:0007165">
    <property type="term" value="P:signal transduction"/>
    <property type="evidence" value="ECO:0000318"/>
    <property type="project" value="GO_Central"/>
</dbReference>
<evidence type="ECO:0000256" key="3">
    <source>
        <dbReference type="ARBA" id="ARBA00022527"/>
    </source>
</evidence>
<name>A0A1Y1IHE4_KLENI</name>
<evidence type="ECO:0000256" key="7">
    <source>
        <dbReference type="ARBA" id="ARBA00022840"/>
    </source>
</evidence>
<evidence type="ECO:0000256" key="10">
    <source>
        <dbReference type="PROSITE-ProRule" id="PRU10141"/>
    </source>
</evidence>
<dbReference type="InterPro" id="IPR055164">
    <property type="entry name" value="EDR1/CTR1/ARMC3-like_pept-like"/>
</dbReference>
<dbReference type="EMBL" id="DF237571">
    <property type="protein sequence ID" value="GAQ90285.1"/>
    <property type="molecule type" value="Genomic_DNA"/>
</dbReference>
<dbReference type="InterPro" id="IPR000719">
    <property type="entry name" value="Prot_kinase_dom"/>
</dbReference>
<dbReference type="Gene3D" id="1.10.510.10">
    <property type="entry name" value="Transferase(Phosphotransferase) domain 1"/>
    <property type="match status" value="1"/>
</dbReference>
<dbReference type="CDD" id="cd13999">
    <property type="entry name" value="STKc_MAP3K-like"/>
    <property type="match status" value="1"/>
</dbReference>
<feature type="compositionally biased region" description="Gly residues" evidence="11">
    <location>
        <begin position="319"/>
        <end position="329"/>
    </location>
</feature>
<feature type="compositionally biased region" description="Polar residues" evidence="11">
    <location>
        <begin position="269"/>
        <end position="280"/>
    </location>
</feature>
<keyword evidence="7 10" id="KW-0067">ATP-binding</keyword>
<dbReference type="InterPro" id="IPR008271">
    <property type="entry name" value="Ser/Thr_kinase_AS"/>
</dbReference>
<gene>
    <name evidence="13" type="ORF">KFL_006220040</name>
</gene>
<dbReference type="GO" id="GO:0004674">
    <property type="term" value="F:protein serine/threonine kinase activity"/>
    <property type="evidence" value="ECO:0000318"/>
    <property type="project" value="GO_Central"/>
</dbReference>
<comment type="similarity">
    <text evidence="1">Belongs to the protein kinase superfamily. TKL Ser/Thr protein kinase family. RAF subfamily.</text>
</comment>
<feature type="region of interest" description="Disordered" evidence="11">
    <location>
        <begin position="707"/>
        <end position="822"/>
    </location>
</feature>
<feature type="compositionally biased region" description="Low complexity" evidence="11">
    <location>
        <begin position="132"/>
        <end position="142"/>
    </location>
</feature>
<dbReference type="GO" id="GO:0010182">
    <property type="term" value="P:sugar mediated signaling pathway"/>
    <property type="evidence" value="ECO:0007669"/>
    <property type="project" value="UniProtKB-ARBA"/>
</dbReference>
<keyword evidence="6 13" id="KW-0418">Kinase</keyword>
<evidence type="ECO:0000256" key="2">
    <source>
        <dbReference type="ARBA" id="ARBA00012513"/>
    </source>
</evidence>
<dbReference type="InterPro" id="IPR051681">
    <property type="entry name" value="Ser/Thr_Kinases-Pseudokinases"/>
</dbReference>
<dbReference type="Pfam" id="PF07714">
    <property type="entry name" value="PK_Tyr_Ser-Thr"/>
    <property type="match status" value="1"/>
</dbReference>
<evidence type="ECO:0000313" key="13">
    <source>
        <dbReference type="EMBL" id="GAQ90285.1"/>
    </source>
</evidence>
<dbReference type="PROSITE" id="PS50011">
    <property type="entry name" value="PROTEIN_KINASE_DOM"/>
    <property type="match status" value="1"/>
</dbReference>
<feature type="region of interest" description="Disordered" evidence="11">
    <location>
        <begin position="250"/>
        <end position="430"/>
    </location>
</feature>
<comment type="catalytic activity">
    <reaction evidence="8">
        <text>L-threonyl-[protein] + ATP = O-phospho-L-threonyl-[protein] + ADP + H(+)</text>
        <dbReference type="Rhea" id="RHEA:46608"/>
        <dbReference type="Rhea" id="RHEA-COMP:11060"/>
        <dbReference type="Rhea" id="RHEA-COMP:11605"/>
        <dbReference type="ChEBI" id="CHEBI:15378"/>
        <dbReference type="ChEBI" id="CHEBI:30013"/>
        <dbReference type="ChEBI" id="CHEBI:30616"/>
        <dbReference type="ChEBI" id="CHEBI:61977"/>
        <dbReference type="ChEBI" id="CHEBI:456216"/>
        <dbReference type="EC" id="2.7.11.1"/>
    </reaction>
</comment>
<feature type="compositionally biased region" description="Low complexity" evidence="11">
    <location>
        <begin position="380"/>
        <end position="394"/>
    </location>
</feature>
<evidence type="ECO:0000256" key="9">
    <source>
        <dbReference type="ARBA" id="ARBA00048679"/>
    </source>
</evidence>
<evidence type="ECO:0000256" key="5">
    <source>
        <dbReference type="ARBA" id="ARBA00022741"/>
    </source>
</evidence>
<dbReference type="Pfam" id="PF14381">
    <property type="entry name" value="EDR1_CTR1_ARMC3_pept"/>
    <property type="match status" value="1"/>
</dbReference>
<feature type="region of interest" description="Disordered" evidence="11">
    <location>
        <begin position="190"/>
        <end position="218"/>
    </location>
</feature>
<evidence type="ECO:0000256" key="1">
    <source>
        <dbReference type="ARBA" id="ARBA00010507"/>
    </source>
</evidence>
<keyword evidence="3" id="KW-0723">Serine/threonine-protein kinase</keyword>
<dbReference type="GO" id="GO:0005524">
    <property type="term" value="F:ATP binding"/>
    <property type="evidence" value="ECO:0007669"/>
    <property type="project" value="UniProtKB-UniRule"/>
</dbReference>
<dbReference type="Gene3D" id="3.30.200.20">
    <property type="entry name" value="Phosphorylase Kinase, domain 1"/>
    <property type="match status" value="1"/>
</dbReference>
<evidence type="ECO:0000256" key="6">
    <source>
        <dbReference type="ARBA" id="ARBA00022777"/>
    </source>
</evidence>
<keyword evidence="4" id="KW-0808">Transferase</keyword>
<dbReference type="FunFam" id="3.30.200.20:FF:000060">
    <property type="entry name" value="Serine/threonine-protein kinase isoform 1"/>
    <property type="match status" value="1"/>
</dbReference>
<dbReference type="PANTHER" id="PTHR44329">
    <property type="entry name" value="SERINE/THREONINE-PROTEIN KINASE TNNI3K-RELATED"/>
    <property type="match status" value="1"/>
</dbReference>
<dbReference type="SMART" id="SM00220">
    <property type="entry name" value="S_TKc"/>
    <property type="match status" value="1"/>
</dbReference>
<feature type="domain" description="Protein kinase" evidence="12">
    <location>
        <begin position="832"/>
        <end position="1090"/>
    </location>
</feature>
<feature type="region of interest" description="Disordered" evidence="11">
    <location>
        <begin position="29"/>
        <end position="170"/>
    </location>
</feature>
<feature type="compositionally biased region" description="Basic and acidic residues" evidence="11">
    <location>
        <begin position="29"/>
        <end position="52"/>
    </location>
</feature>
<feature type="compositionally biased region" description="Polar residues" evidence="11">
    <location>
        <begin position="143"/>
        <end position="161"/>
    </location>
</feature>
<dbReference type="InterPro" id="IPR001245">
    <property type="entry name" value="Ser-Thr/Tyr_kinase_cat_dom"/>
</dbReference>
<dbReference type="STRING" id="105231.A0A1Y1IHE4"/>
<protein>
    <recommendedName>
        <fullName evidence="2">non-specific serine/threonine protein kinase</fullName>
        <ecNumber evidence="2">2.7.11.1</ecNumber>
    </recommendedName>
</protein>
<feature type="compositionally biased region" description="Gly residues" evidence="11">
    <location>
        <begin position="782"/>
        <end position="795"/>
    </location>
</feature>
<sequence length="1100" mass="119832">MLCVLSIAPLEVKSPTKHMWWKGLLRGDEAQGASEEERRPLHTDEEEGRGNDLESVLAQRDYRVYELNGDRSVSGETHGARGYERQQSEVDRNTATGVDDAARKSAEEMLETLNRQRRRPGYRVSIDRRGSGELSRLSRTSTANSSQNSPHSQSDDGSSMHHSPGVSGRISALDLGDRALVDDGRGFAGSLGELDGQQGRQDAGAAFSGHPSGLPNGLSRAQFMERFQSNVHDRLDQWDSSTARELLRNASGAASSTGTPPNLDADISGLSTPSPLNANTPDAPRTLRNIPRPGEDPNRDAWFRSLSGTQFADYNRGRGVQGRGGTGRDGGYERLAEGRRYSESSSRASDEQYGRDDSSRSEEPLETIPWDDGLRRDSMLARSMSSRQSSGQTSDGPFPMMSRQSSGNSEGSSRALIVGGRDSTAGGSQSTALALMDTEEPSIDFKKEEENYQLQVALALRVTSEAAAMDELEQELSKLLEKNVVGGVVSAGGTIKALSQAEATSYRYWVNNSLGYDEKVVDGFYEVWGMSPAMWSMCTEIEEYGRMPSLDMLRGVHPGETQFEVILVDRSDGSDGKPKDPDLLTLENKAIELGFKHEDFPSLARELGIMVAEHLGGVVAREAELADAWRLDSWELKSKIGSIVLPLGTLRVGLCRHRALLFKVLADSIGIPCRLVRGCKHCQREDSASCVVQIDDREYVVNILTKPGILDEPDGPPNSTPFHRNVTSPLYPRASSDGSQGGQDKGKEGEENQNPASKNSQGGDAGVGKHEEGGEKAASAEAGGGAEGVVAGRGAGLEASTSGREAEEAEAAKRATPPSVRKSLINRGAQELVIGERIGAGSYGKVYRADWQGSEVAVKVFLDQDFREDAIEDFKAEFNIIRRCRHPNVVLFMGAVTKPPNLSIVTEFLQRGSLYRILHRPNSAQVLDERKRMRMAMDVAKGMNYLHRSSPPIVHRDLKSPNLLVDKNWTVKVCDFGLSRLKNATFLTSKSSAGTPEWMAPEVLKNEPSDEKADVYSFGVIMWELITLEQPWNGLNPMQVVGAVGFQERRLQLPDNIDPALATLITACWHTVPQKRPSFADIMVALKPLQGGPAPKAGGD</sequence>
<dbReference type="Proteomes" id="UP000054558">
    <property type="component" value="Unassembled WGS sequence"/>
</dbReference>
<evidence type="ECO:0000259" key="12">
    <source>
        <dbReference type="PROSITE" id="PS50011"/>
    </source>
</evidence>
<feature type="compositionally biased region" description="Basic and acidic residues" evidence="11">
    <location>
        <begin position="804"/>
        <end position="813"/>
    </location>
</feature>
<feature type="compositionally biased region" description="Basic and acidic residues" evidence="11">
    <location>
        <begin position="78"/>
        <end position="92"/>
    </location>
</feature>
<keyword evidence="5 10" id="KW-0547">Nucleotide-binding</keyword>
<proteinExistence type="inferred from homology"/>
<comment type="catalytic activity">
    <reaction evidence="9">
        <text>L-seryl-[protein] + ATP = O-phospho-L-seryl-[protein] + ADP + H(+)</text>
        <dbReference type="Rhea" id="RHEA:17989"/>
        <dbReference type="Rhea" id="RHEA-COMP:9863"/>
        <dbReference type="Rhea" id="RHEA-COMP:11604"/>
        <dbReference type="ChEBI" id="CHEBI:15378"/>
        <dbReference type="ChEBI" id="CHEBI:29999"/>
        <dbReference type="ChEBI" id="CHEBI:30616"/>
        <dbReference type="ChEBI" id="CHEBI:83421"/>
        <dbReference type="ChEBI" id="CHEBI:456216"/>
        <dbReference type="EC" id="2.7.11.1"/>
    </reaction>
</comment>
<evidence type="ECO:0000313" key="14">
    <source>
        <dbReference type="Proteomes" id="UP000054558"/>
    </source>
</evidence>
<dbReference type="PANTHER" id="PTHR44329:SF298">
    <property type="entry name" value="MIXED LINEAGE KINASE DOMAIN-LIKE PROTEIN"/>
    <property type="match status" value="1"/>
</dbReference>
<dbReference type="PRINTS" id="PR00109">
    <property type="entry name" value="TYRKINASE"/>
</dbReference>
<feature type="compositionally biased region" description="Basic and acidic residues" evidence="11">
    <location>
        <begin position="330"/>
        <end position="363"/>
    </location>
</feature>